<dbReference type="Proteomes" id="UP001501102">
    <property type="component" value="Unassembled WGS sequence"/>
</dbReference>
<organism evidence="5 6">
    <name type="scientific">Streptomyces thioluteus</name>
    <dbReference type="NCBI Taxonomy" id="66431"/>
    <lineage>
        <taxon>Bacteria</taxon>
        <taxon>Bacillati</taxon>
        <taxon>Actinomycetota</taxon>
        <taxon>Actinomycetes</taxon>
        <taxon>Kitasatosporales</taxon>
        <taxon>Streptomycetaceae</taxon>
        <taxon>Streptomyces</taxon>
    </lineage>
</organism>
<evidence type="ECO:0000313" key="6">
    <source>
        <dbReference type="Proteomes" id="UP001501102"/>
    </source>
</evidence>
<keyword evidence="2" id="KW-0238">DNA-binding</keyword>
<dbReference type="PANTHER" id="PTHR30055:SF234">
    <property type="entry name" value="HTH-TYPE TRANSCRIPTIONAL REGULATOR BETI"/>
    <property type="match status" value="1"/>
</dbReference>
<proteinExistence type="predicted"/>
<dbReference type="PANTHER" id="PTHR30055">
    <property type="entry name" value="HTH-TYPE TRANSCRIPTIONAL REGULATOR RUTR"/>
    <property type="match status" value="1"/>
</dbReference>
<dbReference type="InterPro" id="IPR039538">
    <property type="entry name" value="BetI_C"/>
</dbReference>
<dbReference type="EMBL" id="BAAAXZ010000043">
    <property type="protein sequence ID" value="GAA2917355.1"/>
    <property type="molecule type" value="Genomic_DNA"/>
</dbReference>
<dbReference type="InterPro" id="IPR036271">
    <property type="entry name" value="Tet_transcr_reg_TetR-rel_C_sf"/>
</dbReference>
<dbReference type="InterPro" id="IPR050109">
    <property type="entry name" value="HTH-type_TetR-like_transc_reg"/>
</dbReference>
<reference evidence="6" key="1">
    <citation type="journal article" date="2019" name="Int. J. Syst. Evol. Microbiol.">
        <title>The Global Catalogue of Microorganisms (GCM) 10K type strain sequencing project: providing services to taxonomists for standard genome sequencing and annotation.</title>
        <authorList>
            <consortium name="The Broad Institute Genomics Platform"/>
            <consortium name="The Broad Institute Genome Sequencing Center for Infectious Disease"/>
            <person name="Wu L."/>
            <person name="Ma J."/>
        </authorList>
    </citation>
    <scope>NUCLEOTIDE SEQUENCE [LARGE SCALE GENOMIC DNA]</scope>
    <source>
        <strain evidence="6">JCM 4087</strain>
    </source>
</reference>
<protein>
    <submittedName>
        <fullName evidence="5">TetR/AcrR family transcriptional regulator</fullName>
    </submittedName>
</protein>
<dbReference type="InterPro" id="IPR009057">
    <property type="entry name" value="Homeodomain-like_sf"/>
</dbReference>
<keyword evidence="1" id="KW-0805">Transcription regulation</keyword>
<dbReference type="SUPFAM" id="SSF48498">
    <property type="entry name" value="Tetracyclin repressor-like, C-terminal domain"/>
    <property type="match status" value="1"/>
</dbReference>
<comment type="caution">
    <text evidence="5">The sequence shown here is derived from an EMBL/GenBank/DDBJ whole genome shotgun (WGS) entry which is preliminary data.</text>
</comment>
<accession>A0ABP6J1S6</accession>
<dbReference type="SUPFAM" id="SSF46689">
    <property type="entry name" value="Homeodomain-like"/>
    <property type="match status" value="1"/>
</dbReference>
<dbReference type="Pfam" id="PF13977">
    <property type="entry name" value="TetR_C_6"/>
    <property type="match status" value="1"/>
</dbReference>
<evidence type="ECO:0000259" key="4">
    <source>
        <dbReference type="Pfam" id="PF13977"/>
    </source>
</evidence>
<name>A0ABP6J1S6_STRTU</name>
<keyword evidence="6" id="KW-1185">Reference proteome</keyword>
<dbReference type="Gene3D" id="1.10.357.10">
    <property type="entry name" value="Tetracycline Repressor, domain 2"/>
    <property type="match status" value="1"/>
</dbReference>
<gene>
    <name evidence="5" type="ORF">GCM10020221_11880</name>
</gene>
<keyword evidence="3" id="KW-0804">Transcription</keyword>
<evidence type="ECO:0000313" key="5">
    <source>
        <dbReference type="EMBL" id="GAA2917355.1"/>
    </source>
</evidence>
<feature type="domain" description="BetI-type transcriptional repressor C-terminal" evidence="4">
    <location>
        <begin position="97"/>
        <end position="209"/>
    </location>
</feature>
<evidence type="ECO:0000256" key="1">
    <source>
        <dbReference type="ARBA" id="ARBA00023015"/>
    </source>
</evidence>
<sequence length="211" mass="22912">MVPGKGECGGRGLPKRVDARGDWRRLIAGRCGASPHPRPEGASLRDVAAEAGISLGQLQHYFAGKDEMIVFALEHISSLGEERIRRRITALPEEPTPRTILRECAAGMLPLDDESRTGLLVGIAYFIRALGDERLRRHAQEGQPALRAFFAGQFRQAVGSGDAVPGLDPDTEAMLLIALTDGLTSSALLEVITPDEALELLERHLDRLFVS</sequence>
<evidence type="ECO:0000256" key="3">
    <source>
        <dbReference type="ARBA" id="ARBA00023163"/>
    </source>
</evidence>
<evidence type="ECO:0000256" key="2">
    <source>
        <dbReference type="ARBA" id="ARBA00023125"/>
    </source>
</evidence>